<gene>
    <name evidence="7" type="ORF">B7463_g8323</name>
</gene>
<dbReference type="PANTHER" id="PTHR42973">
    <property type="entry name" value="BINDING OXIDOREDUCTASE, PUTATIVE (AFU_ORTHOLOGUE AFUA_1G17690)-RELATED"/>
    <property type="match status" value="1"/>
</dbReference>
<organism evidence="7 8">
    <name type="scientific">Scytalidium lignicola</name>
    <name type="common">Hyphomycete</name>
    <dbReference type="NCBI Taxonomy" id="5539"/>
    <lineage>
        <taxon>Eukaryota</taxon>
        <taxon>Fungi</taxon>
        <taxon>Dikarya</taxon>
        <taxon>Ascomycota</taxon>
        <taxon>Pezizomycotina</taxon>
        <taxon>Leotiomycetes</taxon>
        <taxon>Leotiomycetes incertae sedis</taxon>
        <taxon>Scytalidium</taxon>
    </lineage>
</organism>
<sequence length="517" mass="58656">MATIGGISCKQYVKGADGYDDHKYQYASSSYESEQRMDPALIVYPTSKDEIATILKHARSQKIAVAIRTGGHQYSGASSTVAPNIQMDLKNAFRGPDDRRIFVTDGQTYVRTSVSWALGEFNKYLKEHKVFVPHGQCFDVHLGGHVQTGGFGQLGRSFGLLGDHVVSIEIVDHEGNIREVTMKNDQDLFEAILGGSPGNLGVVTHFTIKVHRDEDHVGSKGLKALYCYDPKTLNRLLDILVEMSDDENFPRNYDFSVTVLSASNQLLDWFPEEEGLDHRMKEHHPEIFGKDSLPFWPAMILVGAQWVPFSKDDVCDMSWFDRIRKGSLLDLPVRTKPMSELTGQWIFTNVREFNHPYVKSAQFTNSRTLAADGWAEWVTGRIDGIVKPQKHKCFVLAQFQCFGGKNSQFYANRDNGTSYSWRDSTICSVMDCFYAPGYKQTAEDWTSINNEEGVGPKGKFSRQDRRMLWGSFGSYDLDASWSYYYENRAKYDKLRKVRKLADPEGIFTPNTFCVARE</sequence>
<dbReference type="InterPro" id="IPR016166">
    <property type="entry name" value="FAD-bd_PCMH"/>
</dbReference>
<dbReference type="OMA" id="QWVPFSK"/>
<evidence type="ECO:0000256" key="3">
    <source>
        <dbReference type="ARBA" id="ARBA00022630"/>
    </source>
</evidence>
<dbReference type="SUPFAM" id="SSF56176">
    <property type="entry name" value="FAD-binding/transporter-associated domain-like"/>
    <property type="match status" value="1"/>
</dbReference>
<dbReference type="InterPro" id="IPR016169">
    <property type="entry name" value="FAD-bd_PCMH_sub2"/>
</dbReference>
<dbReference type="InterPro" id="IPR006094">
    <property type="entry name" value="Oxid_FAD_bind_N"/>
</dbReference>
<dbReference type="Proteomes" id="UP000258309">
    <property type="component" value="Unassembled WGS sequence"/>
</dbReference>
<dbReference type="GO" id="GO:0071949">
    <property type="term" value="F:FAD binding"/>
    <property type="evidence" value="ECO:0007669"/>
    <property type="project" value="InterPro"/>
</dbReference>
<dbReference type="EMBL" id="NCSJ02000180">
    <property type="protein sequence ID" value="RFU28007.1"/>
    <property type="molecule type" value="Genomic_DNA"/>
</dbReference>
<dbReference type="GO" id="GO:0016491">
    <property type="term" value="F:oxidoreductase activity"/>
    <property type="evidence" value="ECO:0007669"/>
    <property type="project" value="UniProtKB-KW"/>
</dbReference>
<name>A0A3E2H3Z9_SCYLI</name>
<feature type="non-terminal residue" evidence="7">
    <location>
        <position position="517"/>
    </location>
</feature>
<dbReference type="InterPro" id="IPR050416">
    <property type="entry name" value="FAD-linked_Oxidoreductase"/>
</dbReference>
<evidence type="ECO:0000256" key="5">
    <source>
        <dbReference type="ARBA" id="ARBA00023002"/>
    </source>
</evidence>
<dbReference type="PROSITE" id="PS51387">
    <property type="entry name" value="FAD_PCMH"/>
    <property type="match status" value="1"/>
</dbReference>
<evidence type="ECO:0000313" key="8">
    <source>
        <dbReference type="Proteomes" id="UP000258309"/>
    </source>
</evidence>
<dbReference type="OrthoDB" id="415825at2759"/>
<dbReference type="Gene3D" id="3.40.462.20">
    <property type="match status" value="1"/>
</dbReference>
<dbReference type="AlphaFoldDB" id="A0A3E2H3Z9"/>
<protein>
    <recommendedName>
        <fullName evidence="6">FAD-binding PCMH-type domain-containing protein</fullName>
    </recommendedName>
</protein>
<keyword evidence="5" id="KW-0560">Oxidoreductase</keyword>
<reference evidence="7 8" key="1">
    <citation type="submission" date="2018-05" db="EMBL/GenBank/DDBJ databases">
        <title>Draft genome sequence of Scytalidium lignicola DSM 105466, a ubiquitous saprotrophic fungus.</title>
        <authorList>
            <person name="Buettner E."/>
            <person name="Gebauer A.M."/>
            <person name="Hofrichter M."/>
            <person name="Liers C."/>
            <person name="Kellner H."/>
        </authorList>
    </citation>
    <scope>NUCLEOTIDE SEQUENCE [LARGE SCALE GENOMIC DNA]</scope>
    <source>
        <strain evidence="7 8">DSM 105466</strain>
    </source>
</reference>
<dbReference type="InterPro" id="IPR036318">
    <property type="entry name" value="FAD-bd_PCMH-like_sf"/>
</dbReference>
<dbReference type="Pfam" id="PF01565">
    <property type="entry name" value="FAD_binding_4"/>
    <property type="match status" value="1"/>
</dbReference>
<feature type="non-terminal residue" evidence="7">
    <location>
        <position position="1"/>
    </location>
</feature>
<proteinExistence type="inferred from homology"/>
<keyword evidence="4" id="KW-0274">FAD</keyword>
<evidence type="ECO:0000256" key="4">
    <source>
        <dbReference type="ARBA" id="ARBA00022827"/>
    </source>
</evidence>
<accession>A0A3E2H3Z9</accession>
<dbReference type="STRING" id="5539.A0A3E2H3Z9"/>
<evidence type="ECO:0000259" key="6">
    <source>
        <dbReference type="PROSITE" id="PS51387"/>
    </source>
</evidence>
<dbReference type="PANTHER" id="PTHR42973:SF39">
    <property type="entry name" value="FAD-BINDING PCMH-TYPE DOMAIN-CONTAINING PROTEIN"/>
    <property type="match status" value="1"/>
</dbReference>
<comment type="caution">
    <text evidence="7">The sequence shown here is derived from an EMBL/GenBank/DDBJ whole genome shotgun (WGS) entry which is preliminary data.</text>
</comment>
<evidence type="ECO:0000256" key="1">
    <source>
        <dbReference type="ARBA" id="ARBA00001974"/>
    </source>
</evidence>
<keyword evidence="3" id="KW-0285">Flavoprotein</keyword>
<dbReference type="Gene3D" id="3.30.465.10">
    <property type="match status" value="1"/>
</dbReference>
<comment type="cofactor">
    <cofactor evidence="1">
        <name>FAD</name>
        <dbReference type="ChEBI" id="CHEBI:57692"/>
    </cofactor>
</comment>
<feature type="domain" description="FAD-binding PCMH-type" evidence="6">
    <location>
        <begin position="35"/>
        <end position="213"/>
    </location>
</feature>
<evidence type="ECO:0000313" key="7">
    <source>
        <dbReference type="EMBL" id="RFU28007.1"/>
    </source>
</evidence>
<comment type="similarity">
    <text evidence="2">Belongs to the oxygen-dependent FAD-linked oxidoreductase family.</text>
</comment>
<evidence type="ECO:0000256" key="2">
    <source>
        <dbReference type="ARBA" id="ARBA00005466"/>
    </source>
</evidence>
<keyword evidence="8" id="KW-1185">Reference proteome</keyword>